<evidence type="ECO:0000313" key="3">
    <source>
        <dbReference type="Proteomes" id="UP000294299"/>
    </source>
</evidence>
<name>A0A484I9X8_9ARCH</name>
<evidence type="ECO:0000313" key="2">
    <source>
        <dbReference type="EMBL" id="VFJ13027.1"/>
    </source>
</evidence>
<dbReference type="AlphaFoldDB" id="A0A484I9X8"/>
<accession>A0A484I9X8</accession>
<dbReference type="RefSeq" id="WP_134483005.1">
    <property type="nucleotide sequence ID" value="NZ_LR216287.1"/>
</dbReference>
<proteinExistence type="predicted"/>
<keyword evidence="3" id="KW-1185">Reference proteome</keyword>
<sequence>MRESNDHEADFISNKILDDVTTNSNINSGVPSDKMQLSSESEVTRHIRDSILRSSQNMTDGSFKDTVKQLTGLTTNLVNEMPKAAAKTIQITNKIVSIGKEGLNSINNIRNNISLDRDR</sequence>
<feature type="compositionally biased region" description="Polar residues" evidence="1">
    <location>
        <begin position="22"/>
        <end position="41"/>
    </location>
</feature>
<dbReference type="Proteomes" id="UP000294299">
    <property type="component" value="Chromosome NFRAN"/>
</dbReference>
<gene>
    <name evidence="2" type="ORF">NFRAN_0705</name>
</gene>
<dbReference type="EMBL" id="LR216287">
    <property type="protein sequence ID" value="VFJ13027.1"/>
    <property type="molecule type" value="Genomic_DNA"/>
</dbReference>
<organism evidence="2 3">
    <name type="scientific">Candidatus Nitrosocosmicus franklandianus</name>
    <dbReference type="NCBI Taxonomy" id="1798806"/>
    <lineage>
        <taxon>Archaea</taxon>
        <taxon>Nitrososphaerota</taxon>
        <taxon>Nitrososphaeria</taxon>
        <taxon>Nitrososphaerales</taxon>
        <taxon>Nitrososphaeraceae</taxon>
        <taxon>Candidatus Nitrosocosmicus</taxon>
    </lineage>
</organism>
<dbReference type="GeneID" id="39420198"/>
<feature type="region of interest" description="Disordered" evidence="1">
    <location>
        <begin position="22"/>
        <end position="43"/>
    </location>
</feature>
<dbReference type="KEGG" id="nfn:NFRAN_0705"/>
<evidence type="ECO:0000256" key="1">
    <source>
        <dbReference type="SAM" id="MobiDB-lite"/>
    </source>
</evidence>
<reference evidence="2 3" key="1">
    <citation type="submission" date="2019-02" db="EMBL/GenBank/DDBJ databases">
        <authorList>
            <person name="Lehtovirta-Morley E L."/>
        </authorList>
    </citation>
    <scope>NUCLEOTIDE SEQUENCE [LARGE SCALE GENOMIC DNA]</scope>
    <source>
        <strain evidence="2">NFRAN1</strain>
    </source>
</reference>
<protein>
    <submittedName>
        <fullName evidence="2">Uncharacterized protein</fullName>
    </submittedName>
</protein>